<organism evidence="2 3">
    <name type="scientific">Paraprevotella xylaniphila YIT 11841</name>
    <dbReference type="NCBI Taxonomy" id="762982"/>
    <lineage>
        <taxon>Bacteria</taxon>
        <taxon>Pseudomonadati</taxon>
        <taxon>Bacteroidota</taxon>
        <taxon>Bacteroidia</taxon>
        <taxon>Bacteroidales</taxon>
        <taxon>Prevotellaceae</taxon>
        <taxon>Paraprevotella</taxon>
    </lineage>
</organism>
<sequence length="315" mass="33898">MFTVILILWGSAAIGYVLRRHPFRAVGRLTTWSVWLLLFLMGCEVGANPDLISQLGTLGLEALILTVASFAGCMGLSWAFWEYLQKHPKNKNTGLSNSLSEASSSPISPKPSIRQQTGESMVIVGFFAFGVSGTRLGWIPVLPPEAGFYALCLLLGCVGFSIGQNDEMRHGLRKIDKRQALLPVVTAIGTWLGAISTALLIQRHTPADWLAAGSGFGYYSLSSILITEMRGAELGTIALMYNIFRELAALIGAPLLYRMFGPLAPISQGGATTGDTTLPIIAGCCGNQFVPLSIFHGFALDFTVPFLVPFFCSLS</sequence>
<dbReference type="Pfam" id="PF03956">
    <property type="entry name" value="Lys_export"/>
    <property type="match status" value="1"/>
</dbReference>
<dbReference type="GO" id="GO:0015661">
    <property type="term" value="F:L-lysine efflux transmembrane transporter activity"/>
    <property type="evidence" value="ECO:0007669"/>
    <property type="project" value="InterPro"/>
</dbReference>
<evidence type="ECO:0000313" key="3">
    <source>
        <dbReference type="Proteomes" id="UP000005546"/>
    </source>
</evidence>
<evidence type="ECO:0000256" key="1">
    <source>
        <dbReference type="SAM" id="Phobius"/>
    </source>
</evidence>
<feature type="transmembrane region" description="Helical" evidence="1">
    <location>
        <begin position="146"/>
        <end position="163"/>
    </location>
</feature>
<dbReference type="PANTHER" id="PTHR35804:SF1">
    <property type="entry name" value="LYSINE EXPORTER LYSO"/>
    <property type="match status" value="1"/>
</dbReference>
<feature type="transmembrane region" description="Helical" evidence="1">
    <location>
        <begin position="29"/>
        <end position="47"/>
    </location>
</feature>
<feature type="transmembrane region" description="Helical" evidence="1">
    <location>
        <begin position="294"/>
        <end position="314"/>
    </location>
</feature>
<dbReference type="EMBL" id="AFBR01000036">
    <property type="protein sequence ID" value="EGG54651.1"/>
    <property type="molecule type" value="Genomic_DNA"/>
</dbReference>
<keyword evidence="1" id="KW-1133">Transmembrane helix</keyword>
<proteinExistence type="predicted"/>
<reference evidence="2 3" key="1">
    <citation type="submission" date="2011-02" db="EMBL/GenBank/DDBJ databases">
        <authorList>
            <person name="Weinstock G."/>
            <person name="Sodergren E."/>
            <person name="Clifton S."/>
            <person name="Fulton L."/>
            <person name="Fulton B."/>
            <person name="Courtney L."/>
            <person name="Fronick C."/>
            <person name="Harrison M."/>
            <person name="Strong C."/>
            <person name="Farmer C."/>
            <person name="Delahaunty K."/>
            <person name="Markovic C."/>
            <person name="Hall O."/>
            <person name="Minx P."/>
            <person name="Tomlinson C."/>
            <person name="Mitreva M."/>
            <person name="Hou S."/>
            <person name="Chen J."/>
            <person name="Wollam A."/>
            <person name="Pepin K.H."/>
            <person name="Johnson M."/>
            <person name="Bhonagiri V."/>
            <person name="Zhang X."/>
            <person name="Suruliraj S."/>
            <person name="Warren W."/>
            <person name="Chinwalla A."/>
            <person name="Mardis E.R."/>
            <person name="Wilson R.K."/>
        </authorList>
    </citation>
    <scope>NUCLEOTIDE SEQUENCE [LARGE SCALE GENOMIC DNA]</scope>
    <source>
        <strain evidence="2 3">YIT 11841</strain>
    </source>
</reference>
<keyword evidence="1" id="KW-0812">Transmembrane</keyword>
<dbReference type="RefSeq" id="WP_008626540.1">
    <property type="nucleotide sequence ID" value="NZ_GL883837.1"/>
</dbReference>
<dbReference type="GO" id="GO:0005886">
    <property type="term" value="C:plasma membrane"/>
    <property type="evidence" value="ECO:0007669"/>
    <property type="project" value="TreeGrafter"/>
</dbReference>
<feature type="transmembrane region" description="Helical" evidence="1">
    <location>
        <begin position="209"/>
        <end position="227"/>
    </location>
</feature>
<accession>F3QTC6</accession>
<keyword evidence="3" id="KW-1185">Reference proteome</keyword>
<dbReference type="Proteomes" id="UP000005546">
    <property type="component" value="Unassembled WGS sequence"/>
</dbReference>
<protein>
    <recommendedName>
        <fullName evidence="4">Lysine exporter LysO family protein</fullName>
    </recommendedName>
</protein>
<evidence type="ECO:0008006" key="4">
    <source>
        <dbReference type="Google" id="ProtNLM"/>
    </source>
</evidence>
<comment type="caution">
    <text evidence="2">The sequence shown here is derived from an EMBL/GenBank/DDBJ whole genome shotgun (WGS) entry which is preliminary data.</text>
</comment>
<dbReference type="HOGENOM" id="CLU_045681_1_0_10"/>
<feature type="transmembrane region" description="Helical" evidence="1">
    <location>
        <begin position="59"/>
        <end position="81"/>
    </location>
</feature>
<feature type="transmembrane region" description="Helical" evidence="1">
    <location>
        <begin position="184"/>
        <end position="203"/>
    </location>
</feature>
<keyword evidence="1" id="KW-0472">Membrane</keyword>
<evidence type="ECO:0000313" key="2">
    <source>
        <dbReference type="EMBL" id="EGG54651.1"/>
    </source>
</evidence>
<dbReference type="InterPro" id="IPR005642">
    <property type="entry name" value="LysO"/>
</dbReference>
<dbReference type="OrthoDB" id="371078at2"/>
<dbReference type="AlphaFoldDB" id="F3QTC6"/>
<dbReference type="eggNOG" id="COG2431">
    <property type="taxonomic scope" value="Bacteria"/>
</dbReference>
<dbReference type="STRING" id="762982.HMPREF9442_01443"/>
<name>F3QTC6_9BACT</name>
<dbReference type="PANTHER" id="PTHR35804">
    <property type="entry name" value="LYSINE EXPORTER LYSO"/>
    <property type="match status" value="1"/>
</dbReference>
<gene>
    <name evidence="2" type="ORF">HMPREF9442_01443</name>
</gene>